<dbReference type="Proteomes" id="UP000288725">
    <property type="component" value="Unassembled WGS sequence"/>
</dbReference>
<evidence type="ECO:0000313" key="2">
    <source>
        <dbReference type="EMBL" id="RXG43897.1"/>
    </source>
</evidence>
<name>A0A444RRY7_VERDA</name>
<proteinExistence type="predicted"/>
<evidence type="ECO:0000256" key="1">
    <source>
        <dbReference type="SAM" id="SignalP"/>
    </source>
</evidence>
<reference evidence="2 3" key="1">
    <citation type="submission" date="2018-12" db="EMBL/GenBank/DDBJ databases">
        <title>Genome of Verticillium dahliae isolate Getta Getta.</title>
        <authorList>
            <person name="Gardiner D.M."/>
        </authorList>
    </citation>
    <scope>NUCLEOTIDE SEQUENCE [LARGE SCALE GENOMIC DNA]</scope>
    <source>
        <strain evidence="2 3">Getta Getta</strain>
    </source>
</reference>
<evidence type="ECO:0000313" key="3">
    <source>
        <dbReference type="Proteomes" id="UP000288725"/>
    </source>
</evidence>
<comment type="caution">
    <text evidence="2">The sequence shown here is derived from an EMBL/GenBank/DDBJ whole genome shotgun (WGS) entry which is preliminary data.</text>
</comment>
<feature type="chain" id="PRO_5019358130" description="Secreted protein" evidence="1">
    <location>
        <begin position="20"/>
        <end position="91"/>
    </location>
</feature>
<dbReference type="EMBL" id="RSDZ01000099">
    <property type="protein sequence ID" value="RXG43897.1"/>
    <property type="molecule type" value="Genomic_DNA"/>
</dbReference>
<dbReference type="AlphaFoldDB" id="A0A444RRY7"/>
<evidence type="ECO:0008006" key="4">
    <source>
        <dbReference type="Google" id="ProtNLM"/>
    </source>
</evidence>
<sequence length="91" mass="10317">MATTWIARGGCLALQPTACLVNVATVCSGQRNYSGVCRRQDIRLCYFRFTEYGFSVLRNGVTITIQEFRLNVTLRSRLLTCKWLLQPTSHA</sequence>
<organism evidence="2 3">
    <name type="scientific">Verticillium dahliae</name>
    <name type="common">Verticillium wilt</name>
    <dbReference type="NCBI Taxonomy" id="27337"/>
    <lineage>
        <taxon>Eukaryota</taxon>
        <taxon>Fungi</taxon>
        <taxon>Dikarya</taxon>
        <taxon>Ascomycota</taxon>
        <taxon>Pezizomycotina</taxon>
        <taxon>Sordariomycetes</taxon>
        <taxon>Hypocreomycetidae</taxon>
        <taxon>Glomerellales</taxon>
        <taxon>Plectosphaerellaceae</taxon>
        <taxon>Verticillium</taxon>
    </lineage>
</organism>
<keyword evidence="1" id="KW-0732">Signal</keyword>
<accession>A0A444RRY7</accession>
<feature type="signal peptide" evidence="1">
    <location>
        <begin position="1"/>
        <end position="19"/>
    </location>
</feature>
<gene>
    <name evidence="2" type="ORF">VDGE_30494</name>
</gene>
<protein>
    <recommendedName>
        <fullName evidence="4">Secreted protein</fullName>
    </recommendedName>
</protein>